<evidence type="ECO:0000313" key="2">
    <source>
        <dbReference type="Proteomes" id="UP000503447"/>
    </source>
</evidence>
<evidence type="ECO:0000313" key="1">
    <source>
        <dbReference type="EMBL" id="QJW94372.1"/>
    </source>
</evidence>
<gene>
    <name evidence="1" type="ORF">FTUN_1892</name>
</gene>
<reference evidence="2" key="1">
    <citation type="submission" date="2020-05" db="EMBL/GenBank/DDBJ databases">
        <title>Frigoriglobus tundricola gen. nov., sp. nov., a psychrotolerant cellulolytic planctomycete of the family Gemmataceae with two divergent copies of 16S rRNA gene.</title>
        <authorList>
            <person name="Kulichevskaya I.S."/>
            <person name="Ivanova A.A."/>
            <person name="Naumoff D.G."/>
            <person name="Beletsky A.V."/>
            <person name="Rijpstra W.I.C."/>
            <person name="Sinninghe Damste J.S."/>
            <person name="Mardanov A.V."/>
            <person name="Ravin N.V."/>
            <person name="Dedysh S.N."/>
        </authorList>
    </citation>
    <scope>NUCLEOTIDE SEQUENCE [LARGE SCALE GENOMIC DNA]</scope>
    <source>
        <strain evidence="2">PL17</strain>
    </source>
</reference>
<organism evidence="1 2">
    <name type="scientific">Frigoriglobus tundricola</name>
    <dbReference type="NCBI Taxonomy" id="2774151"/>
    <lineage>
        <taxon>Bacteria</taxon>
        <taxon>Pseudomonadati</taxon>
        <taxon>Planctomycetota</taxon>
        <taxon>Planctomycetia</taxon>
        <taxon>Gemmatales</taxon>
        <taxon>Gemmataceae</taxon>
        <taxon>Frigoriglobus</taxon>
    </lineage>
</organism>
<dbReference type="Proteomes" id="UP000503447">
    <property type="component" value="Chromosome"/>
</dbReference>
<dbReference type="EMBL" id="CP053452">
    <property type="protein sequence ID" value="QJW94372.1"/>
    <property type="molecule type" value="Genomic_DNA"/>
</dbReference>
<dbReference type="AlphaFoldDB" id="A0A6M5YN46"/>
<sequence length="73" mass="8307">MSWSFGHVENRTYAGTRHSCPAAHPAFKLGISVDRLTRAANHRIDHFTRSGVRNDNRAADLVDYLARIFVNIR</sequence>
<protein>
    <submittedName>
        <fullName evidence="1">Uncharacterized protein</fullName>
    </submittedName>
</protein>
<accession>A0A6M5YN46</accession>
<name>A0A6M5YN46_9BACT</name>
<keyword evidence="2" id="KW-1185">Reference proteome</keyword>
<dbReference type="KEGG" id="ftj:FTUN_1892"/>
<proteinExistence type="predicted"/>